<evidence type="ECO:0000256" key="1">
    <source>
        <dbReference type="ARBA" id="ARBA00022729"/>
    </source>
</evidence>
<keyword evidence="2" id="KW-0812">Transmembrane</keyword>
<comment type="caution">
    <text evidence="4">The sequence shown here is derived from an EMBL/GenBank/DDBJ whole genome shotgun (WGS) entry which is preliminary data.</text>
</comment>
<dbReference type="GO" id="GO:0005886">
    <property type="term" value="C:plasma membrane"/>
    <property type="evidence" value="ECO:0007669"/>
    <property type="project" value="UniProtKB-SubCell"/>
</dbReference>
<evidence type="ECO:0000313" key="4">
    <source>
        <dbReference type="EMBL" id="PAV10179.1"/>
    </source>
</evidence>
<proteinExistence type="predicted"/>
<keyword evidence="5" id="KW-1185">Reference proteome</keyword>
<dbReference type="GO" id="GO:0030115">
    <property type="term" value="C:S-layer"/>
    <property type="evidence" value="ECO:0007669"/>
    <property type="project" value="UniProtKB-SubCell"/>
</dbReference>
<protein>
    <recommendedName>
        <fullName evidence="3">PGF-CTERM archaeal protein-sorting signal domain-containing protein</fullName>
    </recommendedName>
</protein>
<dbReference type="Proteomes" id="UP000243820">
    <property type="component" value="Unassembled WGS sequence"/>
</dbReference>
<evidence type="ECO:0000313" key="5">
    <source>
        <dbReference type="Proteomes" id="UP000243820"/>
    </source>
</evidence>
<dbReference type="EMBL" id="LMVO01000001">
    <property type="protein sequence ID" value="PAV10179.1"/>
    <property type="molecule type" value="Genomic_DNA"/>
</dbReference>
<dbReference type="InterPro" id="IPR026371">
    <property type="entry name" value="PGF_CTERM"/>
</dbReference>
<accession>A0AAX0QBR8</accession>
<keyword evidence="2" id="KW-0472">Membrane</keyword>
<dbReference type="Pfam" id="PF18204">
    <property type="entry name" value="PGF-CTERM"/>
    <property type="match status" value="1"/>
</dbReference>
<feature type="transmembrane region" description="Helical" evidence="2">
    <location>
        <begin position="752"/>
        <end position="770"/>
    </location>
</feature>
<sequence length="773" mass="79932">MSNITYRMSNMQRKIYNPNLGGIDYMKTTKIMGAILAVFLALALFAGAGAAVAYIAPVDGSVDTAEIIYLYDGSGTVLNTIFPGRITADVVGTHEGTYKNAAATNTYQVFYPKTTLNVYLTGTGTSVADKKVLIGQVLDFAVASNIVGQPASVGFYGYKFSFTTPAGGTTNTFGTYTGATSTVTGITVVNPTGSETGAWKVVAEITGMSTYASSTYKKSNVISFTYGETVAASITASKDKIVLGESTLLTFKGTPAETVTVTVTGGNGITVHPGQSGVTAAPGIVTTFTVTLNNNGVRTVQIDTAGSDIKTYTFAGAFPVTATTAKAKVTVEEGKVTLTAGKDAYYVGDEITLSGTSTGGNQVYLYIKGTNKKIASLGAAPVPAPVFNPAGGYLNVLGGATFVTVKSDDTWEKKITLPVGFDAGTYTVYASSTLISSDVPEFTNDVDAATLSLPLKQPFLTATAESSVVAQGDKIKITGTAEAAGAGLMYYVFGTNYFSTGPITVEDDASYEVEIATTALDAGQYFVVVQHPMYDGVYNVAPFLDSAVGAVPVNYAIVYNSQGAAAVTATSPVFVAAPNAILFYTLDRQSSNAAEALCQQLDNQNMDDIYVKLTFIVAQKTLTMNPVSDVTKGSALKVSGTTNAKAGETVTVDVLSTAFTAIDKSSVNSASFISLTTKVVKGADGVNTWEVTFDTTGLNVDSYTLQAIMGTQTTSTTFKVLEAAATATATATATKTATATATATATPTTTPGFGAFLALAGLGAVAVLVLRRD</sequence>
<organism evidence="4 5">
    <name type="scientific">Methanocorpusculum parvum</name>
    <dbReference type="NCBI Taxonomy" id="2193"/>
    <lineage>
        <taxon>Archaea</taxon>
        <taxon>Methanobacteriati</taxon>
        <taxon>Methanobacteriota</taxon>
        <taxon>Stenosarchaea group</taxon>
        <taxon>Methanomicrobia</taxon>
        <taxon>Methanomicrobiales</taxon>
        <taxon>Methanocorpusculaceae</taxon>
        <taxon>Methanocorpusculum</taxon>
    </lineage>
</organism>
<keyword evidence="2" id="KW-1133">Transmembrane helix</keyword>
<feature type="domain" description="PGF-CTERM archaeal protein-sorting signal" evidence="3">
    <location>
        <begin position="750"/>
        <end position="772"/>
    </location>
</feature>
<name>A0AAX0QBR8_9EURY</name>
<reference evidence="4 5" key="1">
    <citation type="journal article" date="2017" name="BMC Genomics">
        <title>Genomic analysis of methanogenic archaea reveals a shift towards energy conservation.</title>
        <authorList>
            <person name="Gilmore S.P."/>
            <person name="Henske J.K."/>
            <person name="Sexton J.A."/>
            <person name="Solomon K.V."/>
            <person name="Seppala S."/>
            <person name="Yoo J.I."/>
            <person name="Huyett L.M."/>
            <person name="Pressman A."/>
            <person name="Cogan J.Z."/>
            <person name="Kivenson V."/>
            <person name="Peng X."/>
            <person name="Tan Y."/>
            <person name="Valentine D.L."/>
            <person name="O'Malley M.A."/>
        </authorList>
    </citation>
    <scope>NUCLEOTIDE SEQUENCE [LARGE SCALE GENOMIC DNA]</scope>
    <source>
        <strain evidence="4 5">XII</strain>
    </source>
</reference>
<dbReference type="NCBIfam" id="TIGR04126">
    <property type="entry name" value="PGF_CTERM"/>
    <property type="match status" value="1"/>
</dbReference>
<gene>
    <name evidence="4" type="ORF">ASJ83_06920</name>
</gene>
<evidence type="ECO:0000256" key="2">
    <source>
        <dbReference type="SAM" id="Phobius"/>
    </source>
</evidence>
<keyword evidence="1" id="KW-0732">Signal</keyword>
<dbReference type="AlphaFoldDB" id="A0AAX0QBR8"/>
<evidence type="ECO:0000259" key="3">
    <source>
        <dbReference type="Pfam" id="PF18204"/>
    </source>
</evidence>